<feature type="compositionally biased region" description="Pro residues" evidence="1">
    <location>
        <begin position="223"/>
        <end position="234"/>
    </location>
</feature>
<sequence length="234" mass="26394">MNFPPRSTDYAFTEIKSFRILPSANIETSQIWANTLRAYVSHAGVRCFWWGRLLEEQQVVKLIIERAHAGFAQSQDFQSMQASWIPLTADAGTTSFYHFNAWAHARNNVFTTAEPEPSHYFSTNIHYVTAMLAFHLLPSFDPNAVDPLDEFHQPQGFVIENAWNLFSSDARVEYLKTEIEEGNLITLSTWPTARLPPQQAAKSPDPPQIAVSVESSSHHQPFSPHPPRPGSSSL</sequence>
<evidence type="ECO:0000313" key="3">
    <source>
        <dbReference type="Proteomes" id="UP000800035"/>
    </source>
</evidence>
<gene>
    <name evidence="2" type="ORF">CC80DRAFT_585688</name>
</gene>
<dbReference type="Proteomes" id="UP000800035">
    <property type="component" value="Unassembled WGS sequence"/>
</dbReference>
<evidence type="ECO:0000313" key="2">
    <source>
        <dbReference type="EMBL" id="KAF1959278.1"/>
    </source>
</evidence>
<protein>
    <submittedName>
        <fullName evidence="2">Uncharacterized protein</fullName>
    </submittedName>
</protein>
<dbReference type="AlphaFoldDB" id="A0A6A5U3M4"/>
<dbReference type="OrthoDB" id="3830579at2759"/>
<evidence type="ECO:0000256" key="1">
    <source>
        <dbReference type="SAM" id="MobiDB-lite"/>
    </source>
</evidence>
<proteinExistence type="predicted"/>
<name>A0A6A5U3M4_9PLEO</name>
<keyword evidence="3" id="KW-1185">Reference proteome</keyword>
<organism evidence="2 3">
    <name type="scientific">Byssothecium circinans</name>
    <dbReference type="NCBI Taxonomy" id="147558"/>
    <lineage>
        <taxon>Eukaryota</taxon>
        <taxon>Fungi</taxon>
        <taxon>Dikarya</taxon>
        <taxon>Ascomycota</taxon>
        <taxon>Pezizomycotina</taxon>
        <taxon>Dothideomycetes</taxon>
        <taxon>Pleosporomycetidae</taxon>
        <taxon>Pleosporales</taxon>
        <taxon>Massarineae</taxon>
        <taxon>Massarinaceae</taxon>
        <taxon>Byssothecium</taxon>
    </lineage>
</organism>
<accession>A0A6A5U3M4</accession>
<feature type="region of interest" description="Disordered" evidence="1">
    <location>
        <begin position="195"/>
        <end position="234"/>
    </location>
</feature>
<reference evidence="2" key="1">
    <citation type="journal article" date="2020" name="Stud. Mycol.">
        <title>101 Dothideomycetes genomes: a test case for predicting lifestyles and emergence of pathogens.</title>
        <authorList>
            <person name="Haridas S."/>
            <person name="Albert R."/>
            <person name="Binder M."/>
            <person name="Bloem J."/>
            <person name="Labutti K."/>
            <person name="Salamov A."/>
            <person name="Andreopoulos B."/>
            <person name="Baker S."/>
            <person name="Barry K."/>
            <person name="Bills G."/>
            <person name="Bluhm B."/>
            <person name="Cannon C."/>
            <person name="Castanera R."/>
            <person name="Culley D."/>
            <person name="Daum C."/>
            <person name="Ezra D."/>
            <person name="Gonzalez J."/>
            <person name="Henrissat B."/>
            <person name="Kuo A."/>
            <person name="Liang C."/>
            <person name="Lipzen A."/>
            <person name="Lutzoni F."/>
            <person name="Magnuson J."/>
            <person name="Mondo S."/>
            <person name="Nolan M."/>
            <person name="Ohm R."/>
            <person name="Pangilinan J."/>
            <person name="Park H.-J."/>
            <person name="Ramirez L."/>
            <person name="Alfaro M."/>
            <person name="Sun H."/>
            <person name="Tritt A."/>
            <person name="Yoshinaga Y."/>
            <person name="Zwiers L.-H."/>
            <person name="Turgeon B."/>
            <person name="Goodwin S."/>
            <person name="Spatafora J."/>
            <person name="Crous P."/>
            <person name="Grigoriev I."/>
        </authorList>
    </citation>
    <scope>NUCLEOTIDE SEQUENCE</scope>
    <source>
        <strain evidence="2">CBS 675.92</strain>
    </source>
</reference>
<dbReference type="EMBL" id="ML976985">
    <property type="protein sequence ID" value="KAF1959278.1"/>
    <property type="molecule type" value="Genomic_DNA"/>
</dbReference>